<dbReference type="OrthoDB" id="135105at2"/>
<dbReference type="Gene3D" id="1.25.40.10">
    <property type="entry name" value="Tetratricopeptide repeat domain"/>
    <property type="match status" value="1"/>
</dbReference>
<dbReference type="InterPro" id="IPR051677">
    <property type="entry name" value="AfsR-DnrI-RedD_regulator"/>
</dbReference>
<evidence type="ECO:0000259" key="3">
    <source>
        <dbReference type="Pfam" id="PF03704"/>
    </source>
</evidence>
<keyword evidence="2" id="KW-0804">Transcription</keyword>
<dbReference type="GO" id="GO:0003677">
    <property type="term" value="F:DNA binding"/>
    <property type="evidence" value="ECO:0007669"/>
    <property type="project" value="TreeGrafter"/>
</dbReference>
<evidence type="ECO:0000313" key="5">
    <source>
        <dbReference type="Proteomes" id="UP000199691"/>
    </source>
</evidence>
<gene>
    <name evidence="4" type="ORF">SAMN05421507_106240</name>
</gene>
<evidence type="ECO:0000256" key="2">
    <source>
        <dbReference type="ARBA" id="ARBA00023163"/>
    </source>
</evidence>
<dbReference type="Proteomes" id="UP000199691">
    <property type="component" value="Unassembled WGS sequence"/>
</dbReference>
<feature type="domain" description="Bacterial transcriptional activator" evidence="3">
    <location>
        <begin position="63"/>
        <end position="171"/>
    </location>
</feature>
<dbReference type="SUPFAM" id="SSF52540">
    <property type="entry name" value="P-loop containing nucleoside triphosphate hydrolases"/>
    <property type="match status" value="1"/>
</dbReference>
<sequence>MSEKPVGRGDLVNEVWPLGHTPAAVNSRLSRFKAALRPIDGLELRNERDRPVRYRLDVDDACVDVHRFTAAARHALDAAEDGAAGAEELFEGCLARWAGTPFEGLDGVKINAWRRQLEDQCTTVRVALLRLGAVHGRAHDLVDEAVELSTAHPRHRPARDLAAHLLELVGRAEEIALLPGTDHQVGRGSSPSVNADELLHYLRSLRAGLTRTLRWHPGEDISTTFSERSVRVISDPSRDQLLEGGHAPRRRDLVRGDQSWTEAGALARLIVVLGDAGYGKTWQLRAHGVALCDRGIQALRAGDDPATVDIPLWTHSSAMAAAPLLGRGKPQHVVNAAAAVLGDPEAELGKSLRAAMVHGLASGDGRLHVLVDPLDEVFDSNSRDRVADTLSWLAEQVRAGAGTRVVVTSRPVGYTDPFGAGRSAAGRRPVPVYHLALAAFGTEQVSAFWRTWFDQRGLTFPDERLSLLLDADSPLADHVRVPLIAAFCAWIAEEEPADQTRAGLYEQVVRRFIGLSWKQGDRTAVDHRTRSDPLRQKQLRHALEQLAWHMSTAHAEWRDAVDDEGCEEQLAGTGLRALPGWTRTNELVTLHGLLLRLGVSARELWDTPVTWVHPTLHEYLTAHRLINAEQSEIDRWLDHGLHRPEWESTFRFAVELER</sequence>
<dbReference type="SUPFAM" id="SSF48452">
    <property type="entry name" value="TPR-like"/>
    <property type="match status" value="1"/>
</dbReference>
<evidence type="ECO:0000256" key="1">
    <source>
        <dbReference type="ARBA" id="ARBA00023015"/>
    </source>
</evidence>
<dbReference type="Pfam" id="PF03704">
    <property type="entry name" value="BTAD"/>
    <property type="match status" value="1"/>
</dbReference>
<proteinExistence type="predicted"/>
<keyword evidence="5" id="KW-1185">Reference proteome</keyword>
<dbReference type="InterPro" id="IPR027417">
    <property type="entry name" value="P-loop_NTPase"/>
</dbReference>
<dbReference type="InterPro" id="IPR011990">
    <property type="entry name" value="TPR-like_helical_dom_sf"/>
</dbReference>
<dbReference type="PANTHER" id="PTHR35807:SF1">
    <property type="entry name" value="TRANSCRIPTIONAL REGULATOR REDD"/>
    <property type="match status" value="1"/>
</dbReference>
<dbReference type="InterPro" id="IPR005158">
    <property type="entry name" value="BTAD"/>
</dbReference>
<dbReference type="AlphaFoldDB" id="A0A1H0RC44"/>
<evidence type="ECO:0000313" key="4">
    <source>
        <dbReference type="EMBL" id="SDP26749.1"/>
    </source>
</evidence>
<dbReference type="EMBL" id="FNIX01000006">
    <property type="protein sequence ID" value="SDP26749.1"/>
    <property type="molecule type" value="Genomic_DNA"/>
</dbReference>
<keyword evidence="1" id="KW-0805">Transcription regulation</keyword>
<accession>A0A1H0RC44</accession>
<protein>
    <submittedName>
        <fullName evidence="4">NACHT domain-containing protein</fullName>
    </submittedName>
</protein>
<dbReference type="STRING" id="641025.SAMN05421507_106240"/>
<dbReference type="PANTHER" id="PTHR35807">
    <property type="entry name" value="TRANSCRIPTIONAL REGULATOR REDD-RELATED"/>
    <property type="match status" value="1"/>
</dbReference>
<organism evidence="4 5">
    <name type="scientific">Lentzea jiangxiensis</name>
    <dbReference type="NCBI Taxonomy" id="641025"/>
    <lineage>
        <taxon>Bacteria</taxon>
        <taxon>Bacillati</taxon>
        <taxon>Actinomycetota</taxon>
        <taxon>Actinomycetes</taxon>
        <taxon>Pseudonocardiales</taxon>
        <taxon>Pseudonocardiaceae</taxon>
        <taxon>Lentzea</taxon>
    </lineage>
</organism>
<reference evidence="5" key="1">
    <citation type="submission" date="2016-10" db="EMBL/GenBank/DDBJ databases">
        <authorList>
            <person name="Varghese N."/>
            <person name="Submissions S."/>
        </authorList>
    </citation>
    <scope>NUCLEOTIDE SEQUENCE [LARGE SCALE GENOMIC DNA]</scope>
    <source>
        <strain evidence="5">CGMCC 4.6609</strain>
    </source>
</reference>
<dbReference type="GO" id="GO:0006355">
    <property type="term" value="P:regulation of DNA-templated transcription"/>
    <property type="evidence" value="ECO:0007669"/>
    <property type="project" value="TreeGrafter"/>
</dbReference>
<name>A0A1H0RC44_9PSEU</name>